<accession>A0A1E8EVP2</accession>
<comment type="caution">
    <text evidence="4">The sequence shown here is derived from an EMBL/GenBank/DDBJ whole genome shotgun (WGS) entry which is preliminary data.</text>
</comment>
<evidence type="ECO:0000256" key="3">
    <source>
        <dbReference type="RuleBase" id="RU000363"/>
    </source>
</evidence>
<dbReference type="Pfam" id="PF00106">
    <property type="entry name" value="adh_short"/>
    <property type="match status" value="1"/>
</dbReference>
<dbReference type="AlphaFoldDB" id="A0A1E8EVP2"/>
<evidence type="ECO:0000313" key="4">
    <source>
        <dbReference type="EMBL" id="OFH99476.1"/>
    </source>
</evidence>
<protein>
    <submittedName>
        <fullName evidence="4">Putative ketoacyl reductase</fullName>
        <ecNumber evidence="4">1.3.1.-</ecNumber>
    </submittedName>
</protein>
<keyword evidence="2 4" id="KW-0560">Oxidoreductase</keyword>
<dbReference type="InterPro" id="IPR002347">
    <property type="entry name" value="SDR_fam"/>
</dbReference>
<reference evidence="4 5" key="1">
    <citation type="submission" date="2016-06" db="EMBL/GenBank/DDBJ databases">
        <title>Genome sequence of Clostridium acetireducens DSM 10703.</title>
        <authorList>
            <person name="Poehlein A."/>
            <person name="Fluechter S."/>
            <person name="Duerre P."/>
            <person name="Daniel R."/>
        </authorList>
    </citation>
    <scope>NUCLEOTIDE SEQUENCE [LARGE SCALE GENOMIC DNA]</scope>
    <source>
        <strain evidence="4 5">DSM 10703</strain>
    </source>
</reference>
<comment type="similarity">
    <text evidence="1 3">Belongs to the short-chain dehydrogenases/reductases (SDR) family.</text>
</comment>
<dbReference type="PRINTS" id="PR00081">
    <property type="entry name" value="GDHRDH"/>
</dbReference>
<dbReference type="SUPFAM" id="SSF51735">
    <property type="entry name" value="NAD(P)-binding Rossmann-fold domains"/>
    <property type="match status" value="1"/>
</dbReference>
<dbReference type="PANTHER" id="PTHR44196:SF2">
    <property type="entry name" value="SHORT-CHAIN DEHYDROGENASE-RELATED"/>
    <property type="match status" value="1"/>
</dbReference>
<dbReference type="Proteomes" id="UP000175744">
    <property type="component" value="Unassembled WGS sequence"/>
</dbReference>
<dbReference type="RefSeq" id="WP_070111325.1">
    <property type="nucleotide sequence ID" value="NZ_LZFO01000054.1"/>
</dbReference>
<dbReference type="EMBL" id="LZFO01000054">
    <property type="protein sequence ID" value="OFH99476.1"/>
    <property type="molecule type" value="Genomic_DNA"/>
</dbReference>
<dbReference type="Gene3D" id="3.40.50.720">
    <property type="entry name" value="NAD(P)-binding Rossmann-like Domain"/>
    <property type="match status" value="1"/>
</dbReference>
<keyword evidence="5" id="KW-1185">Reference proteome</keyword>
<gene>
    <name evidence="4" type="primary">actIII</name>
    <name evidence="4" type="ORF">CLOACE_22280</name>
</gene>
<name>A0A1E8EVP2_9CLOT</name>
<dbReference type="OrthoDB" id="9808814at2"/>
<dbReference type="EC" id="1.3.1.-" evidence="4"/>
<organism evidence="4 5">
    <name type="scientific">Clostridium acetireducens DSM 10703</name>
    <dbReference type="NCBI Taxonomy" id="1121290"/>
    <lineage>
        <taxon>Bacteria</taxon>
        <taxon>Bacillati</taxon>
        <taxon>Bacillota</taxon>
        <taxon>Clostridia</taxon>
        <taxon>Eubacteriales</taxon>
        <taxon>Clostridiaceae</taxon>
        <taxon>Clostridium</taxon>
    </lineage>
</organism>
<evidence type="ECO:0000313" key="5">
    <source>
        <dbReference type="Proteomes" id="UP000175744"/>
    </source>
</evidence>
<dbReference type="CDD" id="cd05233">
    <property type="entry name" value="SDR_c"/>
    <property type="match status" value="1"/>
</dbReference>
<dbReference type="GO" id="GO:0016020">
    <property type="term" value="C:membrane"/>
    <property type="evidence" value="ECO:0007669"/>
    <property type="project" value="TreeGrafter"/>
</dbReference>
<evidence type="ECO:0000256" key="1">
    <source>
        <dbReference type="ARBA" id="ARBA00006484"/>
    </source>
</evidence>
<dbReference type="STRING" id="1121290.CLAOCE_22280"/>
<dbReference type="PRINTS" id="PR00080">
    <property type="entry name" value="SDRFAMILY"/>
</dbReference>
<sequence>MNNKTVLITGASSGIGYELAKVFAEKGYNIVLVARRENILNEMAEKILKCYGVKTKVIQKDLTKINAAKEVFNEVKKSNINIDILVNNAGIGSCGFFHEIELKKHIDTININITALTELTRLFVKDMIERKQGKILNVASTGAYQPGPIIAVYYATKAYVLSFSEAICNELKHYNITVTALCPGTTSTEFSKNAGKCDLKNAMNPRKVAEIAYDGLMKGKKVVVPGILNKFLVFLSKITPRSILANIVKKIQSNAIFKS</sequence>
<dbReference type="PANTHER" id="PTHR44196">
    <property type="entry name" value="DEHYDROGENASE/REDUCTASE SDR FAMILY MEMBER 7B"/>
    <property type="match status" value="1"/>
</dbReference>
<proteinExistence type="inferred from homology"/>
<dbReference type="InterPro" id="IPR036291">
    <property type="entry name" value="NAD(P)-bd_dom_sf"/>
</dbReference>
<dbReference type="PIRSF" id="PIRSF000126">
    <property type="entry name" value="11-beta-HSD1"/>
    <property type="match status" value="1"/>
</dbReference>
<dbReference type="GO" id="GO:0016491">
    <property type="term" value="F:oxidoreductase activity"/>
    <property type="evidence" value="ECO:0007669"/>
    <property type="project" value="UniProtKB-KW"/>
</dbReference>
<evidence type="ECO:0000256" key="2">
    <source>
        <dbReference type="ARBA" id="ARBA00023002"/>
    </source>
</evidence>